<evidence type="ECO:0000313" key="5">
    <source>
        <dbReference type="EMBL" id="KLJ09779.1"/>
    </source>
</evidence>
<feature type="transmembrane region" description="Helical" evidence="4">
    <location>
        <begin position="308"/>
        <end position="330"/>
    </location>
</feature>
<evidence type="ECO:0000256" key="3">
    <source>
        <dbReference type="SAM" id="MobiDB-lite"/>
    </source>
</evidence>
<sequence length="442" mass="48187">MSIELDRVDRPDERDPTSAQPYDHPAAGLPPADKSTGAWLFLFGSFLIEAVIRGFNIAFGVFQEHYSRLPQFLHNPNIPVIGTAATSIVFLGTPFATPLIRRYHAWRQAMVIAGSVICVLSLVWASFANSIRELIASQGVLYGIGVLVVYAPLVSMLNEWFVERRGLAYGIVFAGGGVSGVGLPFLVEWLLAAYGYRTALRGIAIAQAVLVVPILPLIKGRRLPPSTRNERTARVEFDFVHKPQFWVLMFSNLFQGFAIYVPSIYLPTFATLAGLSPRMGALLLSAFNIASTLGQVGFGHLSDRFNNIYILVFITTFVSAVASFLVWGYAQSLAPLLAFAILFGLFGGSYVVFWPKFALLSKDHLFLYGLMAFGKGVGNVVTGPITAKLLALPASSGYGLGTYKHVIIYTGTLLLASSVGIVGWPLNRSAIRKASRDNSRLR</sequence>
<evidence type="ECO:0000256" key="2">
    <source>
        <dbReference type="ARBA" id="ARBA00006727"/>
    </source>
</evidence>
<evidence type="ECO:0000313" key="6">
    <source>
        <dbReference type="Proteomes" id="UP000053573"/>
    </source>
</evidence>
<dbReference type="PANTHER" id="PTHR11360:SF287">
    <property type="entry name" value="MFS MONOCARBOXYLATE TRANSPORTER"/>
    <property type="match status" value="1"/>
</dbReference>
<feature type="transmembrane region" description="Helical" evidence="4">
    <location>
        <begin position="109"/>
        <end position="128"/>
    </location>
</feature>
<dbReference type="PANTHER" id="PTHR11360">
    <property type="entry name" value="MONOCARBOXYLATE TRANSPORTER"/>
    <property type="match status" value="1"/>
</dbReference>
<dbReference type="EMBL" id="LDEV01002264">
    <property type="protein sequence ID" value="KLJ09779.1"/>
    <property type="molecule type" value="Genomic_DNA"/>
</dbReference>
<feature type="transmembrane region" description="Helical" evidence="4">
    <location>
        <begin position="281"/>
        <end position="301"/>
    </location>
</feature>
<dbReference type="AlphaFoldDB" id="A0A0H1BE73"/>
<dbReference type="InterPro" id="IPR036259">
    <property type="entry name" value="MFS_trans_sf"/>
</dbReference>
<feature type="compositionally biased region" description="Basic and acidic residues" evidence="3">
    <location>
        <begin position="1"/>
        <end position="16"/>
    </location>
</feature>
<dbReference type="Pfam" id="PF07690">
    <property type="entry name" value="MFS_1"/>
    <property type="match status" value="1"/>
</dbReference>
<comment type="caution">
    <text evidence="5">The sequence shown here is derived from an EMBL/GenBank/DDBJ whole genome shotgun (WGS) entry which is preliminary data.</text>
</comment>
<dbReference type="InterPro" id="IPR050327">
    <property type="entry name" value="Proton-linked_MCT"/>
</dbReference>
<comment type="subcellular location">
    <subcellularLocation>
        <location evidence="1">Membrane</location>
        <topology evidence="1">Multi-pass membrane protein</topology>
    </subcellularLocation>
</comment>
<feature type="transmembrane region" description="Helical" evidence="4">
    <location>
        <begin position="406"/>
        <end position="426"/>
    </location>
</feature>
<protein>
    <recommendedName>
        <fullName evidence="7">Major facilitator superfamily (MFS) profile domain-containing protein</fullName>
    </recommendedName>
</protein>
<keyword evidence="6" id="KW-1185">Reference proteome</keyword>
<dbReference type="OrthoDB" id="2213137at2759"/>
<evidence type="ECO:0000256" key="1">
    <source>
        <dbReference type="ARBA" id="ARBA00004141"/>
    </source>
</evidence>
<reference evidence="6" key="1">
    <citation type="journal article" date="2015" name="PLoS Genet.">
        <title>The dynamic genome and transcriptome of the human fungal pathogen Blastomyces and close relative Emmonsia.</title>
        <authorList>
            <person name="Munoz J.F."/>
            <person name="Gauthier G.M."/>
            <person name="Desjardins C.A."/>
            <person name="Gallo J.E."/>
            <person name="Holder J."/>
            <person name="Sullivan T.D."/>
            <person name="Marty A.J."/>
            <person name="Carmen J.C."/>
            <person name="Chen Z."/>
            <person name="Ding L."/>
            <person name="Gujja S."/>
            <person name="Magrini V."/>
            <person name="Misas E."/>
            <person name="Mitreva M."/>
            <person name="Priest M."/>
            <person name="Saif S."/>
            <person name="Whiston E.A."/>
            <person name="Young S."/>
            <person name="Zeng Q."/>
            <person name="Goldman W.E."/>
            <person name="Mardis E.R."/>
            <person name="Taylor J.W."/>
            <person name="McEwen J.G."/>
            <person name="Clay O.K."/>
            <person name="Klein B.S."/>
            <person name="Cuomo C.A."/>
        </authorList>
    </citation>
    <scope>NUCLEOTIDE SEQUENCE [LARGE SCALE GENOMIC DNA]</scope>
    <source>
        <strain evidence="6">UAMH 139</strain>
    </source>
</reference>
<evidence type="ECO:0008006" key="7">
    <source>
        <dbReference type="Google" id="ProtNLM"/>
    </source>
</evidence>
<feature type="transmembrane region" description="Helical" evidence="4">
    <location>
        <begin position="134"/>
        <end position="154"/>
    </location>
</feature>
<gene>
    <name evidence="5" type="ORF">EMPG_14812</name>
</gene>
<dbReference type="GO" id="GO:0022857">
    <property type="term" value="F:transmembrane transporter activity"/>
    <property type="evidence" value="ECO:0007669"/>
    <property type="project" value="InterPro"/>
</dbReference>
<accession>A0A0H1BE73</accession>
<feature type="region of interest" description="Disordered" evidence="3">
    <location>
        <begin position="1"/>
        <end position="30"/>
    </location>
</feature>
<dbReference type="Proteomes" id="UP000053573">
    <property type="component" value="Unassembled WGS sequence"/>
</dbReference>
<feature type="transmembrane region" description="Helical" evidence="4">
    <location>
        <begin position="336"/>
        <end position="353"/>
    </location>
</feature>
<dbReference type="InterPro" id="IPR011701">
    <property type="entry name" value="MFS"/>
</dbReference>
<evidence type="ECO:0000256" key="4">
    <source>
        <dbReference type="SAM" id="Phobius"/>
    </source>
</evidence>
<name>A0A0H1BE73_9EURO</name>
<feature type="transmembrane region" description="Helical" evidence="4">
    <location>
        <begin position="78"/>
        <end position="97"/>
    </location>
</feature>
<feature type="transmembrane region" description="Helical" evidence="4">
    <location>
        <begin position="199"/>
        <end position="218"/>
    </location>
</feature>
<proteinExistence type="inferred from homology"/>
<feature type="transmembrane region" description="Helical" evidence="4">
    <location>
        <begin position="166"/>
        <end position="187"/>
    </location>
</feature>
<feature type="transmembrane region" description="Helical" evidence="4">
    <location>
        <begin position="239"/>
        <end position="261"/>
    </location>
</feature>
<dbReference type="GO" id="GO:0016020">
    <property type="term" value="C:membrane"/>
    <property type="evidence" value="ECO:0007669"/>
    <property type="project" value="UniProtKB-SubCell"/>
</dbReference>
<organism evidence="5 6">
    <name type="scientific">Blastomyces silverae</name>
    <dbReference type="NCBI Taxonomy" id="2060906"/>
    <lineage>
        <taxon>Eukaryota</taxon>
        <taxon>Fungi</taxon>
        <taxon>Dikarya</taxon>
        <taxon>Ascomycota</taxon>
        <taxon>Pezizomycotina</taxon>
        <taxon>Eurotiomycetes</taxon>
        <taxon>Eurotiomycetidae</taxon>
        <taxon>Onygenales</taxon>
        <taxon>Ajellomycetaceae</taxon>
        <taxon>Blastomyces</taxon>
    </lineage>
</organism>
<keyword evidence="4" id="KW-1133">Transmembrane helix</keyword>
<keyword evidence="4" id="KW-0472">Membrane</keyword>
<feature type="transmembrane region" description="Helical" evidence="4">
    <location>
        <begin position="365"/>
        <end position="386"/>
    </location>
</feature>
<keyword evidence="4" id="KW-0812">Transmembrane</keyword>
<comment type="similarity">
    <text evidence="2">Belongs to the major facilitator superfamily. Monocarboxylate porter (TC 2.A.1.13) family.</text>
</comment>
<dbReference type="SUPFAM" id="SSF103473">
    <property type="entry name" value="MFS general substrate transporter"/>
    <property type="match status" value="1"/>
</dbReference>
<dbReference type="Gene3D" id="1.20.1250.20">
    <property type="entry name" value="MFS general substrate transporter like domains"/>
    <property type="match status" value="2"/>
</dbReference>
<feature type="transmembrane region" description="Helical" evidence="4">
    <location>
        <begin position="38"/>
        <end position="58"/>
    </location>
</feature>